<dbReference type="GO" id="GO:0097367">
    <property type="term" value="F:carbohydrate derivative binding"/>
    <property type="evidence" value="ECO:0007669"/>
    <property type="project" value="InterPro"/>
</dbReference>
<organism evidence="14 15">
    <name type="scientific">Marinithermofilum abyssi</name>
    <dbReference type="NCBI Taxonomy" id="1571185"/>
    <lineage>
        <taxon>Bacteria</taxon>
        <taxon>Bacillati</taxon>
        <taxon>Bacillota</taxon>
        <taxon>Bacilli</taxon>
        <taxon>Bacillales</taxon>
        <taxon>Thermoactinomycetaceae</taxon>
        <taxon>Marinithermofilum</taxon>
    </lineage>
</organism>
<dbReference type="PANTHER" id="PTHR10088:SF4">
    <property type="entry name" value="GLUCOKINASE REGULATORY PROTEIN"/>
    <property type="match status" value="1"/>
</dbReference>
<comment type="catalytic activity">
    <reaction evidence="4 12">
        <text>N-acetyl-D-muramate 6-phosphate + H2O = N-acetyl-D-glucosamine 6-phosphate + (R)-lactate</text>
        <dbReference type="Rhea" id="RHEA:26410"/>
        <dbReference type="ChEBI" id="CHEBI:15377"/>
        <dbReference type="ChEBI" id="CHEBI:16004"/>
        <dbReference type="ChEBI" id="CHEBI:57513"/>
        <dbReference type="ChEBI" id="CHEBI:58722"/>
        <dbReference type="EC" id="4.2.1.126"/>
    </reaction>
</comment>
<dbReference type="FunFam" id="1.10.8.1080:FF:000001">
    <property type="entry name" value="N-acetylmuramic acid 6-phosphate etherase"/>
    <property type="match status" value="1"/>
</dbReference>
<gene>
    <name evidence="14" type="primary">murQ1</name>
    <name evidence="12" type="synonym">murQ</name>
    <name evidence="14" type="ORF">GCM10011571_03610</name>
</gene>
<comment type="caution">
    <text evidence="14">The sequence shown here is derived from an EMBL/GenBank/DDBJ whole genome shotgun (WGS) entry which is preliminary data.</text>
</comment>
<comment type="subunit">
    <text evidence="1 12">Homodimer.</text>
</comment>
<evidence type="ECO:0000256" key="5">
    <source>
        <dbReference type="ARBA" id="ARBA00060595"/>
    </source>
</evidence>
<comment type="pathway">
    <text evidence="12">Amino-sugar metabolism; N-acetylmuramate degradation.</text>
</comment>
<evidence type="ECO:0000256" key="12">
    <source>
        <dbReference type="HAMAP-Rule" id="MF_00068"/>
    </source>
</evidence>
<dbReference type="Pfam" id="PF20741">
    <property type="entry name" value="GKRP-like_C"/>
    <property type="match status" value="1"/>
</dbReference>
<dbReference type="Pfam" id="PF22645">
    <property type="entry name" value="GKRP_SIS_N"/>
    <property type="match status" value="1"/>
</dbReference>
<dbReference type="Gene3D" id="3.40.50.10490">
    <property type="entry name" value="Glucose-6-phosphate isomerase like protein, domain 1"/>
    <property type="match status" value="1"/>
</dbReference>
<dbReference type="NCBIfam" id="TIGR00274">
    <property type="entry name" value="N-acetylmuramic acid 6-phosphate etherase"/>
    <property type="match status" value="1"/>
</dbReference>
<dbReference type="EC" id="4.2.1.126" evidence="8 12"/>
<dbReference type="NCBIfam" id="NF003915">
    <property type="entry name" value="PRK05441.1"/>
    <property type="match status" value="1"/>
</dbReference>
<evidence type="ECO:0000256" key="8">
    <source>
        <dbReference type="ARBA" id="ARBA00067056"/>
    </source>
</evidence>
<reference evidence="14" key="2">
    <citation type="submission" date="2020-09" db="EMBL/GenBank/DDBJ databases">
        <authorList>
            <person name="Sun Q."/>
            <person name="Zhou Y."/>
        </authorList>
    </citation>
    <scope>NUCLEOTIDE SEQUENCE</scope>
    <source>
        <strain evidence="14">CGMCC 1.15179</strain>
    </source>
</reference>
<feature type="active site" description="Proton donor" evidence="12">
    <location>
        <position position="86"/>
    </location>
</feature>
<dbReference type="UniPathway" id="UPA00342"/>
<dbReference type="GO" id="GO:0016803">
    <property type="term" value="F:ether hydrolase activity"/>
    <property type="evidence" value="ECO:0007669"/>
    <property type="project" value="TreeGrafter"/>
</dbReference>
<keyword evidence="2 12" id="KW-0456">Lyase</keyword>
<comment type="function">
    <text evidence="12">Specifically catalyzes the cleavage of the D-lactyl ether substituent of MurNAc 6-phosphate, producing GlcNAc 6-phosphate and D-lactate.</text>
</comment>
<dbReference type="PROSITE" id="PS51464">
    <property type="entry name" value="SIS"/>
    <property type="match status" value="1"/>
</dbReference>
<evidence type="ECO:0000259" key="13">
    <source>
        <dbReference type="PROSITE" id="PS51464"/>
    </source>
</evidence>
<dbReference type="InterPro" id="IPR005488">
    <property type="entry name" value="Etherase_MurQ"/>
</dbReference>
<dbReference type="SUPFAM" id="SSF53697">
    <property type="entry name" value="SIS domain"/>
    <property type="match status" value="1"/>
</dbReference>
<evidence type="ECO:0000256" key="4">
    <source>
        <dbReference type="ARBA" id="ARBA00051747"/>
    </source>
</evidence>
<dbReference type="PANTHER" id="PTHR10088">
    <property type="entry name" value="GLUCOKINASE REGULATORY PROTEIN"/>
    <property type="match status" value="1"/>
</dbReference>
<reference evidence="14" key="1">
    <citation type="journal article" date="2014" name="Int. J. Syst. Evol. Microbiol.">
        <title>Complete genome sequence of Corynebacterium casei LMG S-19264T (=DSM 44701T), isolated from a smear-ripened cheese.</title>
        <authorList>
            <consortium name="US DOE Joint Genome Institute (JGI-PGF)"/>
            <person name="Walter F."/>
            <person name="Albersmeier A."/>
            <person name="Kalinowski J."/>
            <person name="Ruckert C."/>
        </authorList>
    </citation>
    <scope>NUCLEOTIDE SEQUENCE</scope>
    <source>
        <strain evidence="14">CGMCC 1.15179</strain>
    </source>
</reference>
<dbReference type="FunFam" id="3.40.50.10490:FF:000014">
    <property type="entry name" value="N-acetylmuramic acid 6-phosphate etherase"/>
    <property type="match status" value="1"/>
</dbReference>
<dbReference type="CDD" id="cd05007">
    <property type="entry name" value="SIS_Etherase"/>
    <property type="match status" value="1"/>
</dbReference>
<proteinExistence type="inferred from homology"/>
<evidence type="ECO:0000256" key="11">
    <source>
        <dbReference type="ARBA" id="ARBA00084049"/>
    </source>
</evidence>
<dbReference type="Gene3D" id="1.10.8.1080">
    <property type="match status" value="1"/>
</dbReference>
<dbReference type="EMBL" id="BMHQ01000001">
    <property type="protein sequence ID" value="GGE05761.1"/>
    <property type="molecule type" value="Genomic_DNA"/>
</dbReference>
<dbReference type="NCBIfam" id="NF009222">
    <property type="entry name" value="PRK12570.1"/>
    <property type="match status" value="1"/>
</dbReference>
<evidence type="ECO:0000256" key="1">
    <source>
        <dbReference type="ARBA" id="ARBA00011738"/>
    </source>
</evidence>
<evidence type="ECO:0000256" key="9">
    <source>
        <dbReference type="ARBA" id="ARBA00070061"/>
    </source>
</evidence>
<dbReference type="GO" id="GO:0016835">
    <property type="term" value="F:carbon-oxygen lyase activity"/>
    <property type="evidence" value="ECO:0007669"/>
    <property type="project" value="UniProtKB-UniRule"/>
</dbReference>
<evidence type="ECO:0000313" key="14">
    <source>
        <dbReference type="EMBL" id="GGE05761.1"/>
    </source>
</evidence>
<feature type="active site" evidence="12">
    <location>
        <position position="117"/>
    </location>
</feature>
<accession>A0A8J2YCA2</accession>
<comment type="pathway">
    <text evidence="6">Cell wall biogenesis.</text>
</comment>
<dbReference type="GO" id="GO:0009254">
    <property type="term" value="P:peptidoglycan turnover"/>
    <property type="evidence" value="ECO:0007669"/>
    <property type="project" value="TreeGrafter"/>
</dbReference>
<keyword evidence="15" id="KW-1185">Reference proteome</keyword>
<dbReference type="HAMAP" id="MF_00068">
    <property type="entry name" value="MurQ"/>
    <property type="match status" value="1"/>
</dbReference>
<dbReference type="AlphaFoldDB" id="A0A8J2YCA2"/>
<evidence type="ECO:0000256" key="3">
    <source>
        <dbReference type="ARBA" id="ARBA00023277"/>
    </source>
</evidence>
<name>A0A8J2YCA2_9BACL</name>
<keyword evidence="3 12" id="KW-0119">Carbohydrate metabolism</keyword>
<evidence type="ECO:0000256" key="10">
    <source>
        <dbReference type="ARBA" id="ARBA00077905"/>
    </source>
</evidence>
<comment type="pathway">
    <text evidence="5">Amino-sugar metabolism; 1,6-anhydro-N-acetylmuramate degradation.</text>
</comment>
<dbReference type="GO" id="GO:0046348">
    <property type="term" value="P:amino sugar catabolic process"/>
    <property type="evidence" value="ECO:0007669"/>
    <property type="project" value="InterPro"/>
</dbReference>
<evidence type="ECO:0000256" key="6">
    <source>
        <dbReference type="ARBA" id="ARBA00060672"/>
    </source>
</evidence>
<dbReference type="InterPro" id="IPR040190">
    <property type="entry name" value="MURQ/GCKR"/>
</dbReference>
<sequence length="304" mass="32752">MDNPSHPQPITERVNENTRNLDRMTALEIVTVMNQEDHLVPAAIQPVLPAVARTVDHMVDTLKQGGRIFYIGAGTSGRLGVLDASECPPTFSTDPEWVQGIIAGGDWALRHAVEGAEDSPEQGARDLMARDFCSRDLCIGLAASGRTPYVQGAISHAKKIGALTAVITCNPGSPLGRLADIPIEVNVGPEVLVGSTRLKAGTAQKLILNMLSTAAMVRMGKVYENLMVDLHPSNQKLKQRARRIVQSVTGACKDEVEQALIKCGGETKTAILMLMAGLDPEEARYRLNEADGMIQKALENVLNK</sequence>
<feature type="domain" description="SIS" evidence="13">
    <location>
        <begin position="58"/>
        <end position="221"/>
    </location>
</feature>
<comment type="miscellaneous">
    <text evidence="12">A lyase-type mechanism (elimination/hydration) is suggested for the cleavage of the lactyl ether bond of MurNAc 6-phosphate, with the formation of an alpha,beta-unsaturated aldehyde intermediate with (E)-stereochemistry, followed by the syn addition of water to give product.</text>
</comment>
<protein>
    <recommendedName>
        <fullName evidence="9 12">N-acetylmuramic acid 6-phosphate etherase</fullName>
        <shortName evidence="12">MurNAc-6-P etherase</shortName>
        <ecNumber evidence="8 12">4.2.1.126</ecNumber>
    </recommendedName>
    <alternativeName>
        <fullName evidence="11 12">N-acetylmuramic acid 6-phosphate hydrolase</fullName>
    </alternativeName>
    <alternativeName>
        <fullName evidence="10 12">N-acetylmuramic acid 6-phosphate lyase</fullName>
    </alternativeName>
</protein>
<dbReference type="InterPro" id="IPR001347">
    <property type="entry name" value="SIS_dom"/>
</dbReference>
<dbReference type="GO" id="GO:0097173">
    <property type="term" value="P:N-acetylmuramic acid catabolic process"/>
    <property type="evidence" value="ECO:0007669"/>
    <property type="project" value="UniProtKB-UniPathway"/>
</dbReference>
<comment type="similarity">
    <text evidence="7 12">Belongs to the GCKR-like family. MurNAc-6-P etherase subfamily.</text>
</comment>
<dbReference type="InterPro" id="IPR046348">
    <property type="entry name" value="SIS_dom_sf"/>
</dbReference>
<evidence type="ECO:0000256" key="7">
    <source>
        <dbReference type="ARBA" id="ARBA00061234"/>
    </source>
</evidence>
<evidence type="ECO:0000313" key="15">
    <source>
        <dbReference type="Proteomes" id="UP000625210"/>
    </source>
</evidence>
<dbReference type="RefSeq" id="WP_188646202.1">
    <property type="nucleotide sequence ID" value="NZ_BMHQ01000001.1"/>
</dbReference>
<dbReference type="Proteomes" id="UP000625210">
    <property type="component" value="Unassembled WGS sequence"/>
</dbReference>
<evidence type="ECO:0000256" key="2">
    <source>
        <dbReference type="ARBA" id="ARBA00023239"/>
    </source>
</evidence>